<feature type="domain" description="DUF7431" evidence="1">
    <location>
        <begin position="371"/>
        <end position="658"/>
    </location>
</feature>
<evidence type="ECO:0000259" key="1">
    <source>
        <dbReference type="Pfam" id="PF24209"/>
    </source>
</evidence>
<organism evidence="2 3">
    <name type="scientific">Gigaspora margarita</name>
    <dbReference type="NCBI Taxonomy" id="4874"/>
    <lineage>
        <taxon>Eukaryota</taxon>
        <taxon>Fungi</taxon>
        <taxon>Fungi incertae sedis</taxon>
        <taxon>Mucoromycota</taxon>
        <taxon>Glomeromycotina</taxon>
        <taxon>Glomeromycetes</taxon>
        <taxon>Diversisporales</taxon>
        <taxon>Gigasporaceae</taxon>
        <taxon>Gigaspora</taxon>
    </lineage>
</organism>
<accession>A0A8H3X8P2</accession>
<comment type="caution">
    <text evidence="2">The sequence shown here is derived from an EMBL/GenBank/DDBJ whole genome shotgun (WGS) entry which is preliminary data.</text>
</comment>
<dbReference type="Pfam" id="PF24209">
    <property type="entry name" value="DUF7431"/>
    <property type="match status" value="1"/>
</dbReference>
<reference evidence="2 3" key="1">
    <citation type="journal article" date="2019" name="Environ. Microbiol.">
        <title>At the nexus of three kingdoms: the genome of the mycorrhizal fungus Gigaspora margarita provides insights into plant, endobacterial and fungal interactions.</title>
        <authorList>
            <person name="Venice F."/>
            <person name="Ghignone S."/>
            <person name="Salvioli di Fossalunga A."/>
            <person name="Amselem J."/>
            <person name="Novero M."/>
            <person name="Xianan X."/>
            <person name="Sedzielewska Toro K."/>
            <person name="Morin E."/>
            <person name="Lipzen A."/>
            <person name="Grigoriev I.V."/>
            <person name="Henrissat B."/>
            <person name="Martin F.M."/>
            <person name="Bonfante P."/>
        </authorList>
    </citation>
    <scope>NUCLEOTIDE SEQUENCE [LARGE SCALE GENOMIC DNA]</scope>
    <source>
        <strain evidence="2 3">BEG34</strain>
    </source>
</reference>
<dbReference type="InterPro" id="IPR055854">
    <property type="entry name" value="DUF7431"/>
</dbReference>
<keyword evidence="3" id="KW-1185">Reference proteome</keyword>
<dbReference type="EMBL" id="WTPW01001530">
    <property type="protein sequence ID" value="KAF0429941.1"/>
    <property type="molecule type" value="Genomic_DNA"/>
</dbReference>
<name>A0A8H3X8P2_GIGMA</name>
<proteinExistence type="predicted"/>
<sequence>MSILFSLFKSSNRNVNESTTILNEEPEDIIIIIHVDDNEEEHDAGNITPGMSLLEVRKLLEHKNGIYMGENMKFLSIKNNFHAQISFDKEEKYKVSKILDQDKCIHILKDTTKPSFFQFINKHHLIRGRYFTPDIMEVKIAQQDAFKFKTNCKISSRLELSHSECLNAYSETCKEEVECIFVKHLISKVNASVLLAPYSFKFGIDFEKFCNKKQQASDSYEFRVAKCMKCSIIIMRDDIEPTKEFKDAINNALDQETDELKLNELNKLSEKFGDFFPLETEFGGIIQNQIDSNSNISISSKKNQVGTDIQDISLSHNSERNSSASKYHWLQSLRDCDKWGLINYLKIASIYELLDDELKMKFLRAFGQKMLHSDVIEVTFNKTNITNREEREISIPTDILTNMKENKEKYQIYATVLHTEENICEVFSVHIEYFSSTNPCLVIQCVKKKESIKFPFSRSREYKVKVAWMIVGFYSNFNFKPSLLKLKSYTLPNPRQKFYYNHEYNDSNENTDENFSEMLKFQNSRTYCLLGTCAFRHQDGENYENDRIVTGFHFCKNDNRSWKPCVYSFDLNEKKQVDICQKNLEIYCCILTEDSQILIEPKEITWEMMEKREKNIIYKGEKWAKVAKEDERKLIYASLLYEKNNSVNQCSPVFVNINPKRPIILSFNEQDKKIHTFLTCCKF</sequence>
<evidence type="ECO:0000313" key="2">
    <source>
        <dbReference type="EMBL" id="KAF0429941.1"/>
    </source>
</evidence>
<evidence type="ECO:0000313" key="3">
    <source>
        <dbReference type="Proteomes" id="UP000439903"/>
    </source>
</evidence>
<dbReference type="AlphaFoldDB" id="A0A8H3X8P2"/>
<dbReference type="OrthoDB" id="2409217at2759"/>
<gene>
    <name evidence="2" type="ORF">F8M41_005586</name>
</gene>
<protein>
    <recommendedName>
        <fullName evidence="1">DUF7431 domain-containing protein</fullName>
    </recommendedName>
</protein>
<dbReference type="Proteomes" id="UP000439903">
    <property type="component" value="Unassembled WGS sequence"/>
</dbReference>